<evidence type="ECO:0000313" key="5">
    <source>
        <dbReference type="EMBL" id="GAA0876895.1"/>
    </source>
</evidence>
<feature type="domain" description="Acetyl-CoA hydrolase/transferase C-terminal" evidence="4">
    <location>
        <begin position="269"/>
        <end position="421"/>
    </location>
</feature>
<dbReference type="SUPFAM" id="SSF100950">
    <property type="entry name" value="NagB/RpiA/CoA transferase-like"/>
    <property type="match status" value="2"/>
</dbReference>
<gene>
    <name evidence="5" type="ORF">GCM10009118_33050</name>
</gene>
<evidence type="ECO:0000259" key="4">
    <source>
        <dbReference type="Pfam" id="PF13336"/>
    </source>
</evidence>
<dbReference type="InterPro" id="IPR037171">
    <property type="entry name" value="NagB/RpiA_transferase-like"/>
</dbReference>
<feature type="domain" description="Acetyl-CoA hydrolase/transferase N-terminal" evidence="3">
    <location>
        <begin position="11"/>
        <end position="177"/>
    </location>
</feature>
<dbReference type="Proteomes" id="UP001501126">
    <property type="component" value="Unassembled WGS sequence"/>
</dbReference>
<dbReference type="Gene3D" id="3.30.750.70">
    <property type="entry name" value="4-hydroxybutyrate coenzyme like domains"/>
    <property type="match status" value="1"/>
</dbReference>
<protein>
    <submittedName>
        <fullName evidence="5">Acetyl-CoA hydrolase/transferase C-terminal domain-containing protein</fullName>
    </submittedName>
</protein>
<comment type="similarity">
    <text evidence="1">Belongs to the acetyl-CoA hydrolase/transferase family.</text>
</comment>
<dbReference type="InterPro" id="IPR038460">
    <property type="entry name" value="AcetylCoA_hyd_C_sf"/>
</dbReference>
<proteinExistence type="inferred from homology"/>
<keyword evidence="5" id="KW-0378">Hydrolase</keyword>
<dbReference type="PANTHER" id="PTHR21432">
    <property type="entry name" value="ACETYL-COA HYDROLASE-RELATED"/>
    <property type="match status" value="1"/>
</dbReference>
<reference evidence="5 6" key="1">
    <citation type="journal article" date="2019" name="Int. J. Syst. Evol. Microbiol.">
        <title>The Global Catalogue of Microorganisms (GCM) 10K type strain sequencing project: providing services to taxonomists for standard genome sequencing and annotation.</title>
        <authorList>
            <consortium name="The Broad Institute Genomics Platform"/>
            <consortium name="The Broad Institute Genome Sequencing Center for Infectious Disease"/>
            <person name="Wu L."/>
            <person name="Ma J."/>
        </authorList>
    </citation>
    <scope>NUCLEOTIDE SEQUENCE [LARGE SCALE GENOMIC DNA]</scope>
    <source>
        <strain evidence="5 6">JCM 16083</strain>
    </source>
</reference>
<keyword evidence="2" id="KW-0808">Transferase</keyword>
<evidence type="ECO:0000256" key="2">
    <source>
        <dbReference type="ARBA" id="ARBA00022679"/>
    </source>
</evidence>
<organism evidence="5 6">
    <name type="scientific">Wandonia haliotis</name>
    <dbReference type="NCBI Taxonomy" id="574963"/>
    <lineage>
        <taxon>Bacteria</taxon>
        <taxon>Pseudomonadati</taxon>
        <taxon>Bacteroidota</taxon>
        <taxon>Flavobacteriia</taxon>
        <taxon>Flavobacteriales</taxon>
        <taxon>Crocinitomicaceae</taxon>
        <taxon>Wandonia</taxon>
    </lineage>
</organism>
<comment type="caution">
    <text evidence="5">The sequence shown here is derived from an EMBL/GenBank/DDBJ whole genome shotgun (WGS) entry which is preliminary data.</text>
</comment>
<name>A0ABN1MU57_9FLAO</name>
<dbReference type="GO" id="GO:0016787">
    <property type="term" value="F:hydrolase activity"/>
    <property type="evidence" value="ECO:0007669"/>
    <property type="project" value="UniProtKB-KW"/>
</dbReference>
<sequence length="426" mass="46137">MSIFGDMTTTAEEAVKYIKSNDNVFIHSAAAVPSHLVKAMTERAQELRNVSIYQIHTENEAPYADPKLSESFTIKALFVGSNIRANIQNTHGSYIPIFLSEAASLFREKIVPLDVALITVSPPDKHGYCSMGTSIDISLAAMQSAKIVIAQVNEFMPRTMGDGIIHVDTIDYFVHHNAPLPEIADHGSQEEVNTIGKHIASIIEDGSTLQTGIGAIPNAVLASLGGHKDLGVHTEMFSDGLIPLVEKGVINGRFKRKFPEKIVASFVVGSQKLYDFLDDNPMVHMLDAAYVNNTAVIRKHPKMVAINSAIEIDLTGQVCADSIGSKIFSGVGGQMDFIRGASLSPGGKPIIAMTSTTRKGTSKIVPFLKQGAGVVTTRAHIHYVVTEYGVVNLFGKTIEERIKLLISIAHPAHREMLEESARLLLG</sequence>
<evidence type="ECO:0000313" key="6">
    <source>
        <dbReference type="Proteomes" id="UP001501126"/>
    </source>
</evidence>
<evidence type="ECO:0000256" key="1">
    <source>
        <dbReference type="ARBA" id="ARBA00009632"/>
    </source>
</evidence>
<accession>A0ABN1MU57</accession>
<dbReference type="Gene3D" id="3.40.1080.20">
    <property type="entry name" value="Acetyl-CoA hydrolase/transferase C-terminal domain"/>
    <property type="match status" value="1"/>
</dbReference>
<dbReference type="EMBL" id="BAAAFH010000022">
    <property type="protein sequence ID" value="GAA0876895.1"/>
    <property type="molecule type" value="Genomic_DNA"/>
</dbReference>
<dbReference type="Pfam" id="PF02550">
    <property type="entry name" value="AcetylCoA_hydro"/>
    <property type="match status" value="1"/>
</dbReference>
<dbReference type="Gene3D" id="3.40.1080.10">
    <property type="entry name" value="Glutaconate Coenzyme A-transferase"/>
    <property type="match status" value="1"/>
</dbReference>
<dbReference type="InterPro" id="IPR046433">
    <property type="entry name" value="ActCoA_hydro"/>
</dbReference>
<evidence type="ECO:0000259" key="3">
    <source>
        <dbReference type="Pfam" id="PF02550"/>
    </source>
</evidence>
<dbReference type="Pfam" id="PF13336">
    <property type="entry name" value="AcetylCoA_hyd_C"/>
    <property type="match status" value="1"/>
</dbReference>
<dbReference type="PANTHER" id="PTHR21432:SF20">
    <property type="entry name" value="ACETYL-COA HYDROLASE"/>
    <property type="match status" value="1"/>
</dbReference>
<keyword evidence="6" id="KW-1185">Reference proteome</keyword>
<dbReference type="InterPro" id="IPR026888">
    <property type="entry name" value="AcetylCoA_hyd_C"/>
</dbReference>
<dbReference type="InterPro" id="IPR003702">
    <property type="entry name" value="ActCoA_hydro_N"/>
</dbReference>